<proteinExistence type="predicted"/>
<evidence type="ECO:0000313" key="1">
    <source>
        <dbReference type="EMBL" id="KAK7376383.1"/>
    </source>
</evidence>
<gene>
    <name evidence="1" type="ORF">VNO78_34667</name>
</gene>
<evidence type="ECO:0000313" key="2">
    <source>
        <dbReference type="Proteomes" id="UP001386955"/>
    </source>
</evidence>
<dbReference type="AlphaFoldDB" id="A0AAN9RRD2"/>
<accession>A0AAN9RRD2</accession>
<dbReference type="EMBL" id="JAYMYS010000026">
    <property type="protein sequence ID" value="KAK7376383.1"/>
    <property type="molecule type" value="Genomic_DNA"/>
</dbReference>
<protein>
    <submittedName>
        <fullName evidence="1">Uncharacterized protein</fullName>
    </submittedName>
</protein>
<name>A0AAN9RRD2_PSOTE</name>
<comment type="caution">
    <text evidence="1">The sequence shown here is derived from an EMBL/GenBank/DDBJ whole genome shotgun (WGS) entry which is preliminary data.</text>
</comment>
<reference evidence="1 2" key="1">
    <citation type="submission" date="2024-01" db="EMBL/GenBank/DDBJ databases">
        <title>The genomes of 5 underutilized Papilionoideae crops provide insights into root nodulation and disease resistanc.</title>
        <authorList>
            <person name="Jiang F."/>
        </authorList>
    </citation>
    <scope>NUCLEOTIDE SEQUENCE [LARGE SCALE GENOMIC DNA]</scope>
    <source>
        <strain evidence="1">DUOXIRENSHENG_FW03</strain>
        <tissue evidence="1">Leaves</tissue>
    </source>
</reference>
<keyword evidence="2" id="KW-1185">Reference proteome</keyword>
<sequence>MQIILKLINAFDKRPYDFASSFCSKSKFLSIFWLPLSLRWDSLNFGHSDMKSSFLSPHILGDKAQKEVGPIPLVKRFSAFPVLGRKRVTLDWIRFDDSYRKEYKNRKAEQSKEE</sequence>
<dbReference type="Proteomes" id="UP001386955">
    <property type="component" value="Unassembled WGS sequence"/>
</dbReference>
<organism evidence="1 2">
    <name type="scientific">Psophocarpus tetragonolobus</name>
    <name type="common">Winged bean</name>
    <name type="synonym">Dolichos tetragonolobus</name>
    <dbReference type="NCBI Taxonomy" id="3891"/>
    <lineage>
        <taxon>Eukaryota</taxon>
        <taxon>Viridiplantae</taxon>
        <taxon>Streptophyta</taxon>
        <taxon>Embryophyta</taxon>
        <taxon>Tracheophyta</taxon>
        <taxon>Spermatophyta</taxon>
        <taxon>Magnoliopsida</taxon>
        <taxon>eudicotyledons</taxon>
        <taxon>Gunneridae</taxon>
        <taxon>Pentapetalae</taxon>
        <taxon>rosids</taxon>
        <taxon>fabids</taxon>
        <taxon>Fabales</taxon>
        <taxon>Fabaceae</taxon>
        <taxon>Papilionoideae</taxon>
        <taxon>50 kb inversion clade</taxon>
        <taxon>NPAAA clade</taxon>
        <taxon>indigoferoid/millettioid clade</taxon>
        <taxon>Phaseoleae</taxon>
        <taxon>Psophocarpus</taxon>
    </lineage>
</organism>